<organism evidence="1 2">
    <name type="scientific">Romanomermis culicivorax</name>
    <name type="common">Nematode worm</name>
    <dbReference type="NCBI Taxonomy" id="13658"/>
    <lineage>
        <taxon>Eukaryota</taxon>
        <taxon>Metazoa</taxon>
        <taxon>Ecdysozoa</taxon>
        <taxon>Nematoda</taxon>
        <taxon>Enoplea</taxon>
        <taxon>Dorylaimia</taxon>
        <taxon>Mermithida</taxon>
        <taxon>Mermithoidea</taxon>
        <taxon>Mermithidae</taxon>
        <taxon>Romanomermis</taxon>
    </lineage>
</organism>
<dbReference type="Proteomes" id="UP000887565">
    <property type="component" value="Unplaced"/>
</dbReference>
<sequence>MEQNKKLTNITKHLFSNYLSSVYEVRAEANSDSSHSHSLCKSNKENEDIDEVVIWEDGVIGAQTTPGCQIFARTRLSVDCRTASTRLIDIRRFVDG</sequence>
<dbReference type="WBParaSite" id="nRc.2.0.1.t19092-RA">
    <property type="protein sequence ID" value="nRc.2.0.1.t19092-RA"/>
    <property type="gene ID" value="nRc.2.0.1.g19092"/>
</dbReference>
<reference evidence="2" key="1">
    <citation type="submission" date="2022-11" db="UniProtKB">
        <authorList>
            <consortium name="WormBaseParasite"/>
        </authorList>
    </citation>
    <scope>IDENTIFICATION</scope>
</reference>
<keyword evidence="1" id="KW-1185">Reference proteome</keyword>
<protein>
    <submittedName>
        <fullName evidence="2">Uncharacterized protein</fullName>
    </submittedName>
</protein>
<accession>A0A915J075</accession>
<dbReference type="AlphaFoldDB" id="A0A915J075"/>
<evidence type="ECO:0000313" key="1">
    <source>
        <dbReference type="Proteomes" id="UP000887565"/>
    </source>
</evidence>
<proteinExistence type="predicted"/>
<name>A0A915J075_ROMCU</name>
<evidence type="ECO:0000313" key="2">
    <source>
        <dbReference type="WBParaSite" id="nRc.2.0.1.t19092-RA"/>
    </source>
</evidence>